<evidence type="ECO:0000256" key="2">
    <source>
        <dbReference type="ARBA" id="ARBA00023015"/>
    </source>
</evidence>
<gene>
    <name evidence="6" type="ORF">CBF30_07455</name>
</gene>
<dbReference type="SUPFAM" id="SSF46785">
    <property type="entry name" value="Winged helix' DNA-binding domain"/>
    <property type="match status" value="1"/>
</dbReference>
<keyword evidence="4" id="KW-0804">Transcription</keyword>
<evidence type="ECO:0000256" key="4">
    <source>
        <dbReference type="ARBA" id="ARBA00023163"/>
    </source>
</evidence>
<dbReference type="PANTHER" id="PTHR30126">
    <property type="entry name" value="HTH-TYPE TRANSCRIPTIONAL REGULATOR"/>
    <property type="match status" value="1"/>
</dbReference>
<sequence length="263" mass="29622">MDTKDLQIFYEVVQSKSTSKTAEKLGYVQSAISKRVTKLEEEIGLTLFTRSNKGMVLTQNGADFLKYAQQILTTVSDMEQHFHQKIATLRIGATPTISSNYLKKAYVNPHVTVYTFLISELFVRLKEGHVAIILTNRAYPSPEFHCLKQIREKIVWCYAAKRETLNMPTKIVVSRDPNCPYRLATLSTLTKKQEQSISLIEVDTLDVLLSLVSAGDALAVLPEKTVTSNKQLQADRTRSIGAVDLFVYKLKTNQTPIDLSFLS</sequence>
<dbReference type="Pfam" id="PF03466">
    <property type="entry name" value="LysR_substrate"/>
    <property type="match status" value="1"/>
</dbReference>
<dbReference type="RefSeq" id="WP_126824541.1">
    <property type="nucleotide sequence ID" value="NZ_JBHLWU010000002.1"/>
</dbReference>
<dbReference type="InterPro" id="IPR005119">
    <property type="entry name" value="LysR_subst-bd"/>
</dbReference>
<evidence type="ECO:0000259" key="5">
    <source>
        <dbReference type="PROSITE" id="PS50931"/>
    </source>
</evidence>
<evidence type="ECO:0000313" key="7">
    <source>
        <dbReference type="Proteomes" id="UP000288669"/>
    </source>
</evidence>
<dbReference type="EMBL" id="NGJZ01000002">
    <property type="protein sequence ID" value="RSU07084.1"/>
    <property type="molecule type" value="Genomic_DNA"/>
</dbReference>
<dbReference type="InterPro" id="IPR036388">
    <property type="entry name" value="WH-like_DNA-bd_sf"/>
</dbReference>
<dbReference type="GO" id="GO:0000976">
    <property type="term" value="F:transcription cis-regulatory region binding"/>
    <property type="evidence" value="ECO:0007669"/>
    <property type="project" value="TreeGrafter"/>
</dbReference>
<keyword evidence="2" id="KW-0805">Transcription regulation</keyword>
<evidence type="ECO:0000313" key="6">
    <source>
        <dbReference type="EMBL" id="RSU07084.1"/>
    </source>
</evidence>
<protein>
    <recommendedName>
        <fullName evidence="5">HTH lysR-type domain-containing protein</fullName>
    </recommendedName>
</protein>
<dbReference type="PROSITE" id="PS50931">
    <property type="entry name" value="HTH_LYSR"/>
    <property type="match status" value="1"/>
</dbReference>
<feature type="domain" description="HTH lysR-type" evidence="5">
    <location>
        <begin position="1"/>
        <end position="58"/>
    </location>
</feature>
<dbReference type="AlphaFoldDB" id="A0A430AGV4"/>
<keyword evidence="3" id="KW-0238">DNA-binding</keyword>
<comment type="caution">
    <text evidence="6">The sequence shown here is derived from an EMBL/GenBank/DDBJ whole genome shotgun (WGS) entry which is preliminary data.</text>
</comment>
<dbReference type="GO" id="GO:0003700">
    <property type="term" value="F:DNA-binding transcription factor activity"/>
    <property type="evidence" value="ECO:0007669"/>
    <property type="project" value="InterPro"/>
</dbReference>
<dbReference type="Proteomes" id="UP000288669">
    <property type="component" value="Unassembled WGS sequence"/>
</dbReference>
<evidence type="ECO:0000256" key="1">
    <source>
        <dbReference type="ARBA" id="ARBA00009437"/>
    </source>
</evidence>
<accession>A0A430AGV4</accession>
<dbReference type="InterPro" id="IPR036390">
    <property type="entry name" value="WH_DNA-bd_sf"/>
</dbReference>
<evidence type="ECO:0000256" key="3">
    <source>
        <dbReference type="ARBA" id="ARBA00023125"/>
    </source>
</evidence>
<proteinExistence type="inferred from homology"/>
<dbReference type="PRINTS" id="PR00039">
    <property type="entry name" value="HTHLYSR"/>
</dbReference>
<dbReference type="Pfam" id="PF00126">
    <property type="entry name" value="HTH_1"/>
    <property type="match status" value="1"/>
</dbReference>
<dbReference type="Gene3D" id="3.40.190.10">
    <property type="entry name" value="Periplasmic binding protein-like II"/>
    <property type="match status" value="2"/>
</dbReference>
<dbReference type="SUPFAM" id="SSF53850">
    <property type="entry name" value="Periplasmic binding protein-like II"/>
    <property type="match status" value="1"/>
</dbReference>
<organism evidence="6 7">
    <name type="scientific">Vagococcus entomophilus</name>
    <dbReference type="NCBI Taxonomy" id="1160095"/>
    <lineage>
        <taxon>Bacteria</taxon>
        <taxon>Bacillati</taxon>
        <taxon>Bacillota</taxon>
        <taxon>Bacilli</taxon>
        <taxon>Lactobacillales</taxon>
        <taxon>Enterococcaceae</taxon>
        <taxon>Vagococcus</taxon>
    </lineage>
</organism>
<dbReference type="CDD" id="cd05466">
    <property type="entry name" value="PBP2_LTTR_substrate"/>
    <property type="match status" value="1"/>
</dbReference>
<comment type="similarity">
    <text evidence="1">Belongs to the LysR transcriptional regulatory family.</text>
</comment>
<dbReference type="FunFam" id="1.10.10.10:FF:000001">
    <property type="entry name" value="LysR family transcriptional regulator"/>
    <property type="match status" value="1"/>
</dbReference>
<dbReference type="PANTHER" id="PTHR30126:SF40">
    <property type="entry name" value="HTH-TYPE TRANSCRIPTIONAL REGULATOR GLTR"/>
    <property type="match status" value="1"/>
</dbReference>
<dbReference type="OrthoDB" id="9803735at2"/>
<name>A0A430AGV4_9ENTE</name>
<dbReference type="InterPro" id="IPR000847">
    <property type="entry name" value="LysR_HTH_N"/>
</dbReference>
<reference evidence="6 7" key="1">
    <citation type="submission" date="2017-05" db="EMBL/GenBank/DDBJ databases">
        <title>Vagococcus spp. assemblies.</title>
        <authorList>
            <person name="Gulvik C.A."/>
        </authorList>
    </citation>
    <scope>NUCLEOTIDE SEQUENCE [LARGE SCALE GENOMIC DNA]</scope>
    <source>
        <strain evidence="6 7">DSM 24756</strain>
    </source>
</reference>
<keyword evidence="7" id="KW-1185">Reference proteome</keyword>
<dbReference type="Gene3D" id="1.10.10.10">
    <property type="entry name" value="Winged helix-like DNA-binding domain superfamily/Winged helix DNA-binding domain"/>
    <property type="match status" value="1"/>
</dbReference>